<evidence type="ECO:0000256" key="1">
    <source>
        <dbReference type="SAM" id="Phobius"/>
    </source>
</evidence>
<name>A0AAX6GBH8_IRIPA</name>
<reference evidence="2" key="1">
    <citation type="journal article" date="2023" name="GigaByte">
        <title>Genome assembly of the bearded iris, Iris pallida Lam.</title>
        <authorList>
            <person name="Bruccoleri R.E."/>
            <person name="Oakeley E.J."/>
            <person name="Faust A.M.E."/>
            <person name="Altorfer M."/>
            <person name="Dessus-Babus S."/>
            <person name="Burckhardt D."/>
            <person name="Oertli M."/>
            <person name="Naumann U."/>
            <person name="Petersen F."/>
            <person name="Wong J."/>
        </authorList>
    </citation>
    <scope>NUCLEOTIDE SEQUENCE</scope>
    <source>
        <strain evidence="2">GSM-AAB239-AS_SAM_17_03QT</strain>
    </source>
</reference>
<sequence length="88" mass="10329">MCHFWEWIKLFDWSLKTEPLFFICSISQLKLLYILFTLILSSLYCESKFSPPIKLFCTFTINGKHLLPGINIRGQAHISFISVELWDG</sequence>
<evidence type="ECO:0000313" key="2">
    <source>
        <dbReference type="EMBL" id="KAJ6825635.1"/>
    </source>
</evidence>
<dbReference type="Proteomes" id="UP001140949">
    <property type="component" value="Unassembled WGS sequence"/>
</dbReference>
<gene>
    <name evidence="2" type="ORF">M6B38_377350</name>
</gene>
<keyword evidence="3" id="KW-1185">Reference proteome</keyword>
<comment type="caution">
    <text evidence="2">The sequence shown here is derived from an EMBL/GenBank/DDBJ whole genome shotgun (WGS) entry which is preliminary data.</text>
</comment>
<evidence type="ECO:0000313" key="3">
    <source>
        <dbReference type="Proteomes" id="UP001140949"/>
    </source>
</evidence>
<protein>
    <submittedName>
        <fullName evidence="2">Uncharacterized protein</fullName>
    </submittedName>
</protein>
<keyword evidence="1" id="KW-0472">Membrane</keyword>
<keyword evidence="1" id="KW-1133">Transmembrane helix</keyword>
<dbReference type="EMBL" id="JANAVB010021599">
    <property type="protein sequence ID" value="KAJ6825635.1"/>
    <property type="molecule type" value="Genomic_DNA"/>
</dbReference>
<feature type="transmembrane region" description="Helical" evidence="1">
    <location>
        <begin position="20"/>
        <end position="45"/>
    </location>
</feature>
<reference evidence="2" key="2">
    <citation type="submission" date="2023-04" db="EMBL/GenBank/DDBJ databases">
        <authorList>
            <person name="Bruccoleri R.E."/>
            <person name="Oakeley E.J."/>
            <person name="Faust A.-M."/>
            <person name="Dessus-Babus S."/>
            <person name="Altorfer M."/>
            <person name="Burckhardt D."/>
            <person name="Oertli M."/>
            <person name="Naumann U."/>
            <person name="Petersen F."/>
            <person name="Wong J."/>
        </authorList>
    </citation>
    <scope>NUCLEOTIDE SEQUENCE</scope>
    <source>
        <strain evidence="2">GSM-AAB239-AS_SAM_17_03QT</strain>
        <tissue evidence="2">Leaf</tissue>
    </source>
</reference>
<organism evidence="2 3">
    <name type="scientific">Iris pallida</name>
    <name type="common">Sweet iris</name>
    <dbReference type="NCBI Taxonomy" id="29817"/>
    <lineage>
        <taxon>Eukaryota</taxon>
        <taxon>Viridiplantae</taxon>
        <taxon>Streptophyta</taxon>
        <taxon>Embryophyta</taxon>
        <taxon>Tracheophyta</taxon>
        <taxon>Spermatophyta</taxon>
        <taxon>Magnoliopsida</taxon>
        <taxon>Liliopsida</taxon>
        <taxon>Asparagales</taxon>
        <taxon>Iridaceae</taxon>
        <taxon>Iridoideae</taxon>
        <taxon>Irideae</taxon>
        <taxon>Iris</taxon>
    </lineage>
</organism>
<proteinExistence type="predicted"/>
<accession>A0AAX6GBH8</accession>
<keyword evidence="1" id="KW-0812">Transmembrane</keyword>
<dbReference type="AlphaFoldDB" id="A0AAX6GBH8"/>